<organism evidence="1">
    <name type="scientific">marine metagenome</name>
    <dbReference type="NCBI Taxonomy" id="408172"/>
    <lineage>
        <taxon>unclassified sequences</taxon>
        <taxon>metagenomes</taxon>
        <taxon>ecological metagenomes</taxon>
    </lineage>
</organism>
<name>A0A383E7C0_9ZZZZ</name>
<protein>
    <submittedName>
        <fullName evidence="1">Uncharacterized protein</fullName>
    </submittedName>
</protein>
<evidence type="ECO:0000313" key="1">
    <source>
        <dbReference type="EMBL" id="SVE52275.1"/>
    </source>
</evidence>
<gene>
    <name evidence="1" type="ORF">METZ01_LOCUS505129</name>
</gene>
<sequence length="38" mass="4481">MFPYHPYYNRPDPNARKSLRCRCGYRGYTLGKGQKAQS</sequence>
<dbReference type="EMBL" id="UINC01223189">
    <property type="protein sequence ID" value="SVE52275.1"/>
    <property type="molecule type" value="Genomic_DNA"/>
</dbReference>
<proteinExistence type="predicted"/>
<accession>A0A383E7C0</accession>
<feature type="non-terminal residue" evidence="1">
    <location>
        <position position="38"/>
    </location>
</feature>
<dbReference type="AlphaFoldDB" id="A0A383E7C0"/>
<reference evidence="1" key="1">
    <citation type="submission" date="2018-05" db="EMBL/GenBank/DDBJ databases">
        <authorList>
            <person name="Lanie J.A."/>
            <person name="Ng W.-L."/>
            <person name="Kazmierczak K.M."/>
            <person name="Andrzejewski T.M."/>
            <person name="Davidsen T.M."/>
            <person name="Wayne K.J."/>
            <person name="Tettelin H."/>
            <person name="Glass J.I."/>
            <person name="Rusch D."/>
            <person name="Podicherti R."/>
            <person name="Tsui H.-C.T."/>
            <person name="Winkler M.E."/>
        </authorList>
    </citation>
    <scope>NUCLEOTIDE SEQUENCE</scope>
</reference>